<dbReference type="PANTHER" id="PTHR17453:SF0">
    <property type="entry name" value="SIGNAL RECOGNITION PARTICLE 19 KDA PROTEIN"/>
    <property type="match status" value="1"/>
</dbReference>
<evidence type="ECO:0000256" key="1">
    <source>
        <dbReference type="ARBA" id="ARBA00004496"/>
    </source>
</evidence>
<sequence>MPTIEDYLPTVEDVFDDDTDLPLPSSSRALPNTGMRGALLEEINDDNELDLGLLSEQGRGEYGADARAPPPVPASGSLDKGKAPETAADVQRPQQRMDPNTPMGGFMGDMMKLQEVEEERIEKLRRTFGNTKIAKDPSVYKMWNTVYPRYFDAKVSVADGRRVSRKHALWWPQATHVAQACASLGLPSVLEPEKTHPADWENPGRVKVQLERDGRPINPIVKNRSQLYAQLARQMQNANPKLVPTESEMTPRTGPKPKPEERKKGKGKDKGEAVKATPFATRPPAAPQPRPRMEDRLPVHSPTAATGVAVSAVKRDLEAEKEAKKKGLGAPEEGAKAPKMKRIMVRGKR</sequence>
<dbReference type="GO" id="GO:0005786">
    <property type="term" value="C:signal recognition particle, endoplasmic reticulum targeting"/>
    <property type="evidence" value="ECO:0007669"/>
    <property type="project" value="UniProtKB-KW"/>
</dbReference>
<name>A0AAD3YD46_9TREE</name>
<dbReference type="AlphaFoldDB" id="A0AAD3YD46"/>
<feature type="region of interest" description="Disordered" evidence="5">
    <location>
        <begin position="238"/>
        <end position="349"/>
    </location>
</feature>
<proteinExistence type="predicted"/>
<dbReference type="Proteomes" id="UP001222932">
    <property type="component" value="Unassembled WGS sequence"/>
</dbReference>
<reference evidence="6" key="2">
    <citation type="submission" date="2023-06" db="EMBL/GenBank/DDBJ databases">
        <authorList>
            <person name="Kobayashi Y."/>
            <person name="Kayamori A."/>
            <person name="Aoki K."/>
            <person name="Shiwa Y."/>
            <person name="Fujita N."/>
            <person name="Sugita T."/>
            <person name="Iwasaki W."/>
            <person name="Tanaka N."/>
            <person name="Takashima M."/>
        </authorList>
    </citation>
    <scope>NUCLEOTIDE SEQUENCE</scope>
    <source>
        <strain evidence="6">HIS016</strain>
    </source>
</reference>
<protein>
    <recommendedName>
        <fullName evidence="8">Signal recognition particle, SRP19 subunit</fullName>
    </recommendedName>
</protein>
<gene>
    <name evidence="6" type="primary">SEC65</name>
    <name evidence="6" type="ORF">CspeluHIS016_0602470</name>
</gene>
<evidence type="ECO:0000256" key="2">
    <source>
        <dbReference type="ARBA" id="ARBA00022490"/>
    </source>
</evidence>
<dbReference type="EMBL" id="BTCM01000006">
    <property type="protein sequence ID" value="GMK58805.1"/>
    <property type="molecule type" value="Genomic_DNA"/>
</dbReference>
<feature type="region of interest" description="Disordered" evidence="5">
    <location>
        <begin position="50"/>
        <end position="105"/>
    </location>
</feature>
<dbReference type="GO" id="GO:0006617">
    <property type="term" value="P:SRP-dependent cotranslational protein targeting to membrane, signal sequence recognition"/>
    <property type="evidence" value="ECO:0007669"/>
    <property type="project" value="TreeGrafter"/>
</dbReference>
<dbReference type="Gene3D" id="3.30.56.30">
    <property type="entry name" value="Signal recognition particle, SRP19-like subunit"/>
    <property type="match status" value="1"/>
</dbReference>
<dbReference type="PANTHER" id="PTHR17453">
    <property type="entry name" value="SIGNAL RECOGNITION PARTICLE 19 KD PROTEIN"/>
    <property type="match status" value="1"/>
</dbReference>
<evidence type="ECO:0000256" key="5">
    <source>
        <dbReference type="SAM" id="MobiDB-lite"/>
    </source>
</evidence>
<organism evidence="6 7">
    <name type="scientific">Cutaneotrichosporon spelunceum</name>
    <dbReference type="NCBI Taxonomy" id="1672016"/>
    <lineage>
        <taxon>Eukaryota</taxon>
        <taxon>Fungi</taxon>
        <taxon>Dikarya</taxon>
        <taxon>Basidiomycota</taxon>
        <taxon>Agaricomycotina</taxon>
        <taxon>Tremellomycetes</taxon>
        <taxon>Trichosporonales</taxon>
        <taxon>Trichosporonaceae</taxon>
        <taxon>Cutaneotrichosporon</taxon>
    </lineage>
</organism>
<evidence type="ECO:0008006" key="8">
    <source>
        <dbReference type="Google" id="ProtNLM"/>
    </source>
</evidence>
<feature type="compositionally biased region" description="Basic and acidic residues" evidence="5">
    <location>
        <begin position="257"/>
        <end position="273"/>
    </location>
</feature>
<keyword evidence="3" id="KW-0733">Signal recognition particle</keyword>
<evidence type="ECO:0000313" key="6">
    <source>
        <dbReference type="EMBL" id="GMK58805.1"/>
    </source>
</evidence>
<evidence type="ECO:0000313" key="7">
    <source>
        <dbReference type="Proteomes" id="UP001222932"/>
    </source>
</evidence>
<reference evidence="6" key="1">
    <citation type="journal article" date="2023" name="BMC Genomics">
        <title>Chromosome-level genome assemblies of Cutaneotrichosporon spp. (Trichosporonales, Basidiomycota) reveal imbalanced evolution between nucleotide sequences and chromosome synteny.</title>
        <authorList>
            <person name="Kobayashi Y."/>
            <person name="Kayamori A."/>
            <person name="Aoki K."/>
            <person name="Shiwa Y."/>
            <person name="Matsutani M."/>
            <person name="Fujita N."/>
            <person name="Sugita T."/>
            <person name="Iwasaki W."/>
            <person name="Tanaka N."/>
            <person name="Takashima M."/>
        </authorList>
    </citation>
    <scope>NUCLEOTIDE SEQUENCE</scope>
    <source>
        <strain evidence="6">HIS016</strain>
    </source>
</reference>
<dbReference type="GO" id="GO:0008312">
    <property type="term" value="F:7S RNA binding"/>
    <property type="evidence" value="ECO:0007669"/>
    <property type="project" value="InterPro"/>
</dbReference>
<comment type="caution">
    <text evidence="6">The sequence shown here is derived from an EMBL/GenBank/DDBJ whole genome shotgun (WGS) entry which is preliminary data.</text>
</comment>
<dbReference type="InterPro" id="IPR036521">
    <property type="entry name" value="SRP19-like_sf"/>
</dbReference>
<keyword evidence="7" id="KW-1185">Reference proteome</keyword>
<feature type="compositionally biased region" description="Basic and acidic residues" evidence="5">
    <location>
        <begin position="313"/>
        <end position="325"/>
    </location>
</feature>
<evidence type="ECO:0000256" key="3">
    <source>
        <dbReference type="ARBA" id="ARBA00023135"/>
    </source>
</evidence>
<accession>A0AAD3YD46</accession>
<dbReference type="InterPro" id="IPR002778">
    <property type="entry name" value="Signal_recog_particle_SRP19"/>
</dbReference>
<evidence type="ECO:0000256" key="4">
    <source>
        <dbReference type="ARBA" id="ARBA00023274"/>
    </source>
</evidence>
<keyword evidence="4" id="KW-0687">Ribonucleoprotein</keyword>
<dbReference type="SUPFAM" id="SSF69695">
    <property type="entry name" value="SRP19"/>
    <property type="match status" value="1"/>
</dbReference>
<keyword evidence="2" id="KW-0963">Cytoplasm</keyword>
<comment type="subcellular location">
    <subcellularLocation>
        <location evidence="1">Cytoplasm</location>
    </subcellularLocation>
</comment>
<feature type="region of interest" description="Disordered" evidence="5">
    <location>
        <begin position="1"/>
        <end position="34"/>
    </location>
</feature>
<feature type="compositionally biased region" description="Basic residues" evidence="5">
    <location>
        <begin position="338"/>
        <end position="349"/>
    </location>
</feature>
<dbReference type="Pfam" id="PF01922">
    <property type="entry name" value="SRP19"/>
    <property type="match status" value="1"/>
</dbReference>